<dbReference type="PROSITE" id="PS00041">
    <property type="entry name" value="HTH_ARAC_FAMILY_1"/>
    <property type="match status" value="1"/>
</dbReference>
<feature type="domain" description="HTH araC/xylS-type" evidence="6">
    <location>
        <begin position="164"/>
        <end position="261"/>
    </location>
</feature>
<evidence type="ECO:0000256" key="1">
    <source>
        <dbReference type="ARBA" id="ARBA00022491"/>
    </source>
</evidence>
<comment type="caution">
    <text evidence="7">The sequence shown here is derived from an EMBL/GenBank/DDBJ whole genome shotgun (WGS) entry which is preliminary data.</text>
</comment>
<evidence type="ECO:0000313" key="7">
    <source>
        <dbReference type="EMBL" id="PSW22088.1"/>
    </source>
</evidence>
<organism evidence="7 8">
    <name type="scientific">Photobacterium sanctipauli</name>
    <dbReference type="NCBI Taxonomy" id="1342794"/>
    <lineage>
        <taxon>Bacteria</taxon>
        <taxon>Pseudomonadati</taxon>
        <taxon>Pseudomonadota</taxon>
        <taxon>Gammaproteobacteria</taxon>
        <taxon>Vibrionales</taxon>
        <taxon>Vibrionaceae</taxon>
        <taxon>Photobacterium</taxon>
    </lineage>
</organism>
<evidence type="ECO:0000259" key="6">
    <source>
        <dbReference type="PROSITE" id="PS01124"/>
    </source>
</evidence>
<dbReference type="AlphaFoldDB" id="A0A2T3P0U2"/>
<accession>A0A2T3P0U2</accession>
<dbReference type="PANTHER" id="PTHR11019:SF159">
    <property type="entry name" value="TRANSCRIPTIONAL REGULATOR-RELATED"/>
    <property type="match status" value="1"/>
</dbReference>
<keyword evidence="3" id="KW-0238">DNA-binding</keyword>
<gene>
    <name evidence="7" type="ORF">C9I98_02150</name>
</gene>
<dbReference type="Gene3D" id="2.60.120.10">
    <property type="entry name" value="Jelly Rolls"/>
    <property type="match status" value="1"/>
</dbReference>
<dbReference type="Pfam" id="PF12833">
    <property type="entry name" value="HTH_18"/>
    <property type="match status" value="1"/>
</dbReference>
<dbReference type="GO" id="GO:0003700">
    <property type="term" value="F:DNA-binding transcription factor activity"/>
    <property type="evidence" value="ECO:0007669"/>
    <property type="project" value="InterPro"/>
</dbReference>
<keyword evidence="8" id="KW-1185">Reference proteome</keyword>
<proteinExistence type="predicted"/>
<dbReference type="InterPro" id="IPR009057">
    <property type="entry name" value="Homeodomain-like_sf"/>
</dbReference>
<protein>
    <submittedName>
        <fullName evidence="7">AraC family transcriptional regulator</fullName>
    </submittedName>
</protein>
<keyword evidence="5" id="KW-0804">Transcription</keyword>
<dbReference type="CDD" id="cd06124">
    <property type="entry name" value="cupin_NimR-like_N"/>
    <property type="match status" value="1"/>
</dbReference>
<dbReference type="FunFam" id="1.10.10.60:FF:000132">
    <property type="entry name" value="AraC family transcriptional regulator"/>
    <property type="match status" value="1"/>
</dbReference>
<dbReference type="PROSITE" id="PS01124">
    <property type="entry name" value="HTH_ARAC_FAMILY_2"/>
    <property type="match status" value="1"/>
</dbReference>
<evidence type="ECO:0000256" key="3">
    <source>
        <dbReference type="ARBA" id="ARBA00023125"/>
    </source>
</evidence>
<sequence>MSHTRQNRPIPALSELPRPVYARVENWDASGSQTRWHTHDWGQWSYAVEGILIVHTEDGHYVAPPQYAIWIPEGVNHKVISNGAAQMRSLYISSQLLPGIDWLQPRVCSIAPLVKELVLQFCQFDIEYPLNSPESRLVQVLVDQISQLPAATTQLVMPSDKRLLTIVKKLQQNLAQPTDIEQFGEQVGLSGRSISRLFKQQTGLSFQQWRQRLRLLEALSQLEKGDPVTKVSLDCGYESVSAFVAVFKKQFGATPGKYFQLS</sequence>
<evidence type="ECO:0000313" key="8">
    <source>
        <dbReference type="Proteomes" id="UP000241771"/>
    </source>
</evidence>
<keyword evidence="4" id="KW-0010">Activator</keyword>
<dbReference type="InterPro" id="IPR020449">
    <property type="entry name" value="Tscrpt_reg_AraC-type_HTH"/>
</dbReference>
<evidence type="ECO:0000256" key="2">
    <source>
        <dbReference type="ARBA" id="ARBA00023015"/>
    </source>
</evidence>
<keyword evidence="2" id="KW-0805">Transcription regulation</keyword>
<dbReference type="InterPro" id="IPR018060">
    <property type="entry name" value="HTH_AraC"/>
</dbReference>
<dbReference type="InterPro" id="IPR018062">
    <property type="entry name" value="HTH_AraC-typ_CS"/>
</dbReference>
<evidence type="ECO:0000256" key="4">
    <source>
        <dbReference type="ARBA" id="ARBA00023159"/>
    </source>
</evidence>
<dbReference type="SUPFAM" id="SSF51182">
    <property type="entry name" value="RmlC-like cupins"/>
    <property type="match status" value="1"/>
</dbReference>
<name>A0A2T3P0U2_9GAMM</name>
<evidence type="ECO:0000256" key="5">
    <source>
        <dbReference type="ARBA" id="ARBA00023163"/>
    </source>
</evidence>
<dbReference type="SMART" id="SM00342">
    <property type="entry name" value="HTH_ARAC"/>
    <property type="match status" value="1"/>
</dbReference>
<dbReference type="Gene3D" id="1.10.10.60">
    <property type="entry name" value="Homeodomain-like"/>
    <property type="match status" value="1"/>
</dbReference>
<dbReference type="PRINTS" id="PR00032">
    <property type="entry name" value="HTHARAC"/>
</dbReference>
<dbReference type="InterPro" id="IPR003313">
    <property type="entry name" value="AraC-bd"/>
</dbReference>
<dbReference type="InterPro" id="IPR014710">
    <property type="entry name" value="RmlC-like_jellyroll"/>
</dbReference>
<keyword evidence="1" id="KW-0678">Repressor</keyword>
<dbReference type="Proteomes" id="UP000241771">
    <property type="component" value="Unassembled WGS sequence"/>
</dbReference>
<dbReference type="PANTHER" id="PTHR11019">
    <property type="entry name" value="HTH-TYPE TRANSCRIPTIONAL REGULATOR NIMR"/>
    <property type="match status" value="1"/>
</dbReference>
<reference evidence="7 8" key="1">
    <citation type="submission" date="2018-01" db="EMBL/GenBank/DDBJ databases">
        <title>Whole genome sequencing of Histamine producing bacteria.</title>
        <authorList>
            <person name="Butler K."/>
        </authorList>
    </citation>
    <scope>NUCLEOTIDE SEQUENCE [LARGE SCALE GENOMIC DNA]</scope>
    <source>
        <strain evidence="7 8">DSM 100436</strain>
    </source>
</reference>
<dbReference type="GO" id="GO:0043565">
    <property type="term" value="F:sequence-specific DNA binding"/>
    <property type="evidence" value="ECO:0007669"/>
    <property type="project" value="InterPro"/>
</dbReference>
<dbReference type="InterPro" id="IPR011051">
    <property type="entry name" value="RmlC_Cupin_sf"/>
</dbReference>
<dbReference type="SUPFAM" id="SSF46689">
    <property type="entry name" value="Homeodomain-like"/>
    <property type="match status" value="1"/>
</dbReference>
<dbReference type="Pfam" id="PF02311">
    <property type="entry name" value="AraC_binding"/>
    <property type="match status" value="1"/>
</dbReference>
<dbReference type="EMBL" id="PYMA01000001">
    <property type="protein sequence ID" value="PSW22088.1"/>
    <property type="molecule type" value="Genomic_DNA"/>
</dbReference>